<organism evidence="2 3">
    <name type="scientific">Pseudoxanthomonas helianthi</name>
    <dbReference type="NCBI Taxonomy" id="1453541"/>
    <lineage>
        <taxon>Bacteria</taxon>
        <taxon>Pseudomonadati</taxon>
        <taxon>Pseudomonadota</taxon>
        <taxon>Gammaproteobacteria</taxon>
        <taxon>Lysobacterales</taxon>
        <taxon>Lysobacteraceae</taxon>
        <taxon>Pseudoxanthomonas</taxon>
    </lineage>
</organism>
<feature type="transmembrane region" description="Helical" evidence="1">
    <location>
        <begin position="38"/>
        <end position="56"/>
    </location>
</feature>
<reference evidence="2" key="1">
    <citation type="journal article" date="2016" name="Int. J. Syst. Evol. Microbiol.">
        <title>Pseudoxanthomonas helianthi sp. nov., isolated from roots of Jerusalem artichoke (Helianthus tuberosus).</title>
        <authorList>
            <person name="Kittiwongwattana C."/>
            <person name="Thawai C."/>
        </authorList>
    </citation>
    <scope>NUCLEOTIDE SEQUENCE</scope>
    <source>
        <strain evidence="2">110414</strain>
    </source>
</reference>
<dbReference type="EMBL" id="JAGKTC010000003">
    <property type="protein sequence ID" value="MBP3985489.1"/>
    <property type="molecule type" value="Genomic_DNA"/>
</dbReference>
<evidence type="ECO:0000313" key="2">
    <source>
        <dbReference type="EMBL" id="MBP3985489.1"/>
    </source>
</evidence>
<feature type="transmembrane region" description="Helical" evidence="1">
    <location>
        <begin position="126"/>
        <end position="148"/>
    </location>
</feature>
<comment type="caution">
    <text evidence="2">The sequence shown here is derived from an EMBL/GenBank/DDBJ whole genome shotgun (WGS) entry which is preliminary data.</text>
</comment>
<gene>
    <name evidence="2" type="ORF">J5837_13840</name>
</gene>
<dbReference type="RefSeq" id="WP_210537348.1">
    <property type="nucleotide sequence ID" value="NZ_JAGKTC010000003.1"/>
</dbReference>
<dbReference type="Proteomes" id="UP000673447">
    <property type="component" value="Unassembled WGS sequence"/>
</dbReference>
<evidence type="ECO:0000256" key="1">
    <source>
        <dbReference type="SAM" id="Phobius"/>
    </source>
</evidence>
<keyword evidence="1" id="KW-0812">Transmembrane</keyword>
<feature type="transmembrane region" description="Helical" evidence="1">
    <location>
        <begin position="168"/>
        <end position="187"/>
    </location>
</feature>
<protein>
    <submittedName>
        <fullName evidence="2">Uncharacterized protein</fullName>
    </submittedName>
</protein>
<sequence>MPVVAAFLASFERIERVAPLPLIDCPRSSNVLTHSNPYVAFLPLLSLCGWLFMFALKRRSLFIGDCMGLLYHLALVPVVQLLPGGVELKFAGYLWLFCDAMIDMASINGAGHDAIWKARMAVHLPAAIWITGASAGMSGGAFYIGMLLGPGLLLHAVFGPRIRNTKQVLGVFVIPTMAAWLGCVAYWL</sequence>
<keyword evidence="1" id="KW-1133">Transmembrane helix</keyword>
<reference evidence="2" key="2">
    <citation type="submission" date="2021-03" db="EMBL/GenBank/DDBJ databases">
        <authorList>
            <person name="Cao W."/>
        </authorList>
    </citation>
    <scope>NUCLEOTIDE SEQUENCE</scope>
    <source>
        <strain evidence="2">110414</strain>
    </source>
</reference>
<keyword evidence="3" id="KW-1185">Reference proteome</keyword>
<dbReference type="AlphaFoldDB" id="A0A940X7I5"/>
<name>A0A940X7I5_9GAMM</name>
<accession>A0A940X7I5</accession>
<keyword evidence="1" id="KW-0472">Membrane</keyword>
<feature type="transmembrane region" description="Helical" evidence="1">
    <location>
        <begin position="68"/>
        <end position="86"/>
    </location>
</feature>
<proteinExistence type="predicted"/>
<evidence type="ECO:0000313" key="3">
    <source>
        <dbReference type="Proteomes" id="UP000673447"/>
    </source>
</evidence>